<comment type="catalytic activity">
    <reaction evidence="7">
        <text>L-aspartate + L-glutamine + ATP + H2O = L-asparagine + L-glutamate + AMP + diphosphate + H(+)</text>
        <dbReference type="Rhea" id="RHEA:12228"/>
        <dbReference type="ChEBI" id="CHEBI:15377"/>
        <dbReference type="ChEBI" id="CHEBI:15378"/>
        <dbReference type="ChEBI" id="CHEBI:29985"/>
        <dbReference type="ChEBI" id="CHEBI:29991"/>
        <dbReference type="ChEBI" id="CHEBI:30616"/>
        <dbReference type="ChEBI" id="CHEBI:33019"/>
        <dbReference type="ChEBI" id="CHEBI:58048"/>
        <dbReference type="ChEBI" id="CHEBI:58359"/>
        <dbReference type="ChEBI" id="CHEBI:456215"/>
        <dbReference type="EC" id="6.3.5.4"/>
    </reaction>
</comment>
<dbReference type="Gene3D" id="3.60.20.10">
    <property type="entry name" value="Glutamine Phosphoribosylpyrophosphate, subunit 1, domain 1"/>
    <property type="match status" value="1"/>
</dbReference>
<dbReference type="EMBL" id="JASHIF010000010">
    <property type="protein sequence ID" value="MDI9860230.1"/>
    <property type="molecule type" value="Genomic_DNA"/>
</dbReference>
<dbReference type="PIRSF" id="PIRSF001589">
    <property type="entry name" value="Asn_synthetase_glu-h"/>
    <property type="match status" value="1"/>
</dbReference>
<comment type="caution">
    <text evidence="9">The sequence shown here is derived from an EMBL/GenBank/DDBJ whole genome shotgun (WGS) entry which is preliminary data.</text>
</comment>
<feature type="domain" description="Glutamine amidotransferase type-2" evidence="8">
    <location>
        <begin position="2"/>
        <end position="216"/>
    </location>
</feature>
<dbReference type="InterPro" id="IPR033738">
    <property type="entry name" value="AsnB_N"/>
</dbReference>
<accession>A0ABT6Y9L2</accession>
<keyword evidence="10" id="KW-1185">Reference proteome</keyword>
<dbReference type="SUPFAM" id="SSF56235">
    <property type="entry name" value="N-terminal nucleophile aminohydrolases (Ntn hydrolases)"/>
    <property type="match status" value="1"/>
</dbReference>
<dbReference type="CDD" id="cd01991">
    <property type="entry name" value="Asn_synthase_B_C"/>
    <property type="match status" value="1"/>
</dbReference>
<dbReference type="SUPFAM" id="SSF52402">
    <property type="entry name" value="Adenine nucleotide alpha hydrolases-like"/>
    <property type="match status" value="1"/>
</dbReference>
<dbReference type="InterPro" id="IPR017932">
    <property type="entry name" value="GATase_2_dom"/>
</dbReference>
<evidence type="ECO:0000256" key="7">
    <source>
        <dbReference type="ARBA" id="ARBA00048741"/>
    </source>
</evidence>
<keyword evidence="9" id="KW-0436">Ligase</keyword>
<evidence type="ECO:0000256" key="3">
    <source>
        <dbReference type="ARBA" id="ARBA00012737"/>
    </source>
</evidence>
<dbReference type="Proteomes" id="UP001236507">
    <property type="component" value="Unassembled WGS sequence"/>
</dbReference>
<sequence length="621" mass="71978">MCGINGIIALQPIESMPRLIKNMNQQLFRRGPDDDSIWINTESTMGMGMRRLAIVDADFAKQPWHEKDFCLCFNGEIYNYQTLKQTLMDLGYQFSTKSDTEVLAKAYLHWGTSCFEYLEGMFAIAIIDFKLNKLFLARDINGEKPLYYFINQQSAIWSSELKGLLTSLEVLNKERVSISPEALNWYFRLGFIPAPLSIYQSILKVMPAQYLSIDLSTLQVSTVDFWKMPEYTPHCNHHEALLILDRLIQGSVQQQICTNHASGLLLSGGIDSSILAYWFKEMNPNVCCFSLQTHSDRNDESFAAQKIAQYLGLKHEIIPLDFAQVQKRLSETLCYFDEPYADSSAIASDTVHQWVKNDIKLMYGGDGADEVFGGYQRYLMPFWAEKIRKHTPFLKSISHLSLHHLPDSTQVNTFLKFFEKIGSNPSEDIWNISQMGMQNSMLNGLLLPHWQYQPNTLQRLFQTFPQDNPLTLARLWDKQIALEGDMLVKTDRMSMRTSIEYRTPFLSKNLWEFSQKLPNSLLIQKGTTKYVLKAYHSTLFPESFQQGKKQGFEVPIASWLSTSLKKELLMLTSVDFLKKQGIFNASKMSEQVRFFLQKPHRYKFQLWSIYCFQKWYDSVRN</sequence>
<protein>
    <recommendedName>
        <fullName evidence="3">asparagine synthase (glutamine-hydrolyzing)</fullName>
        <ecNumber evidence="3">6.3.5.4</ecNumber>
    </recommendedName>
</protein>
<dbReference type="PROSITE" id="PS51278">
    <property type="entry name" value="GATASE_TYPE_2"/>
    <property type="match status" value="1"/>
</dbReference>
<dbReference type="Pfam" id="PF00733">
    <property type="entry name" value="Asn_synthase"/>
    <property type="match status" value="1"/>
</dbReference>
<dbReference type="InterPro" id="IPR006426">
    <property type="entry name" value="Asn_synth_AEB"/>
</dbReference>
<proteinExistence type="inferred from homology"/>
<dbReference type="Gene3D" id="3.40.50.620">
    <property type="entry name" value="HUPs"/>
    <property type="match status" value="1"/>
</dbReference>
<dbReference type="InterPro" id="IPR014729">
    <property type="entry name" value="Rossmann-like_a/b/a_fold"/>
</dbReference>
<evidence type="ECO:0000256" key="5">
    <source>
        <dbReference type="ARBA" id="ARBA00022840"/>
    </source>
</evidence>
<dbReference type="RefSeq" id="WP_283345008.1">
    <property type="nucleotide sequence ID" value="NZ_JASHIF010000010.1"/>
</dbReference>
<dbReference type="InterPro" id="IPR051786">
    <property type="entry name" value="ASN_synthetase/amidase"/>
</dbReference>
<dbReference type="PANTHER" id="PTHR43284:SF1">
    <property type="entry name" value="ASPARAGINE SYNTHETASE"/>
    <property type="match status" value="1"/>
</dbReference>
<dbReference type="Pfam" id="PF13537">
    <property type="entry name" value="GATase_7"/>
    <property type="match status" value="1"/>
</dbReference>
<evidence type="ECO:0000313" key="10">
    <source>
        <dbReference type="Proteomes" id="UP001236507"/>
    </source>
</evidence>
<dbReference type="CDD" id="cd00712">
    <property type="entry name" value="AsnB"/>
    <property type="match status" value="1"/>
</dbReference>
<evidence type="ECO:0000256" key="1">
    <source>
        <dbReference type="ARBA" id="ARBA00005187"/>
    </source>
</evidence>
<reference evidence="9 10" key="1">
    <citation type="submission" date="2023-05" db="EMBL/GenBank/DDBJ databases">
        <title>Novel species of genus Flectobacillus isolated from stream in China.</title>
        <authorList>
            <person name="Lu H."/>
        </authorList>
    </citation>
    <scope>NUCLEOTIDE SEQUENCE [LARGE SCALE GENOMIC DNA]</scope>
    <source>
        <strain evidence="9 10">KCTC 42575</strain>
    </source>
</reference>
<dbReference type="InterPro" id="IPR001962">
    <property type="entry name" value="Asn_synthase"/>
</dbReference>
<keyword evidence="5" id="KW-0067">ATP-binding</keyword>
<organism evidence="9 10">
    <name type="scientific">Flectobacillus roseus</name>
    <dbReference type="NCBI Taxonomy" id="502259"/>
    <lineage>
        <taxon>Bacteria</taxon>
        <taxon>Pseudomonadati</taxon>
        <taxon>Bacteroidota</taxon>
        <taxon>Cytophagia</taxon>
        <taxon>Cytophagales</taxon>
        <taxon>Flectobacillaceae</taxon>
        <taxon>Flectobacillus</taxon>
    </lineage>
</organism>
<keyword evidence="6" id="KW-0315">Glutamine amidotransferase</keyword>
<dbReference type="InterPro" id="IPR029055">
    <property type="entry name" value="Ntn_hydrolases_N"/>
</dbReference>
<gene>
    <name evidence="9" type="primary">asnB</name>
    <name evidence="9" type="ORF">QM524_13510</name>
</gene>
<dbReference type="NCBIfam" id="TIGR01536">
    <property type="entry name" value="asn_synth_AEB"/>
    <property type="match status" value="1"/>
</dbReference>
<dbReference type="GO" id="GO:0004066">
    <property type="term" value="F:asparagine synthase (glutamine-hydrolyzing) activity"/>
    <property type="evidence" value="ECO:0007669"/>
    <property type="project" value="UniProtKB-EC"/>
</dbReference>
<evidence type="ECO:0000313" key="9">
    <source>
        <dbReference type="EMBL" id="MDI9860230.1"/>
    </source>
</evidence>
<comment type="similarity">
    <text evidence="2">Belongs to the asparagine synthetase family.</text>
</comment>
<evidence type="ECO:0000259" key="8">
    <source>
        <dbReference type="PROSITE" id="PS51278"/>
    </source>
</evidence>
<dbReference type="PANTHER" id="PTHR43284">
    <property type="entry name" value="ASPARAGINE SYNTHETASE (GLUTAMINE-HYDROLYZING)"/>
    <property type="match status" value="1"/>
</dbReference>
<keyword evidence="4" id="KW-0547">Nucleotide-binding</keyword>
<dbReference type="EC" id="6.3.5.4" evidence="3"/>
<evidence type="ECO:0000256" key="6">
    <source>
        <dbReference type="ARBA" id="ARBA00022962"/>
    </source>
</evidence>
<comment type="pathway">
    <text evidence="1">Amino-acid biosynthesis; L-asparagine biosynthesis; L-asparagine from L-aspartate (L-Gln route): step 1/1.</text>
</comment>
<evidence type="ECO:0000256" key="4">
    <source>
        <dbReference type="ARBA" id="ARBA00022741"/>
    </source>
</evidence>
<name>A0ABT6Y9L2_9BACT</name>
<evidence type="ECO:0000256" key="2">
    <source>
        <dbReference type="ARBA" id="ARBA00005752"/>
    </source>
</evidence>